<keyword evidence="2" id="KW-0732">Signal</keyword>
<dbReference type="EMBL" id="CP029550">
    <property type="protein sequence ID" value="AWN42034.1"/>
    <property type="molecule type" value="Genomic_DNA"/>
</dbReference>
<feature type="domain" description="Heparinase II/III-like C-terminal" evidence="5">
    <location>
        <begin position="444"/>
        <end position="677"/>
    </location>
</feature>
<dbReference type="GO" id="GO:0042597">
    <property type="term" value="C:periplasmic space"/>
    <property type="evidence" value="ECO:0007669"/>
    <property type="project" value="UniProtKB-SubCell"/>
</dbReference>
<dbReference type="PANTHER" id="PTHR39210:SF1">
    <property type="entry name" value="HEPARIN-SULFATE LYASE"/>
    <property type="match status" value="1"/>
</dbReference>
<keyword evidence="4" id="KW-0456">Lyase</keyword>
<evidence type="ECO:0000259" key="6">
    <source>
        <dbReference type="Pfam" id="PF16889"/>
    </source>
</evidence>
<comment type="subcellular location">
    <subcellularLocation>
        <location evidence="1">Periplasm</location>
    </subcellularLocation>
</comment>
<feature type="domain" description="Heparin-sulfate lyase N-terminal" evidence="6">
    <location>
        <begin position="181"/>
        <end position="336"/>
    </location>
</feature>
<dbReference type="GO" id="GO:0016829">
    <property type="term" value="F:lyase activity"/>
    <property type="evidence" value="ECO:0007669"/>
    <property type="project" value="UniProtKB-KW"/>
</dbReference>
<proteinExistence type="predicted"/>
<protein>
    <submittedName>
        <fullName evidence="7">Heparinase</fullName>
    </submittedName>
</protein>
<evidence type="ECO:0000256" key="1">
    <source>
        <dbReference type="ARBA" id="ARBA00004418"/>
    </source>
</evidence>
<gene>
    <name evidence="7" type="ORF">DK389_17950</name>
</gene>
<keyword evidence="3" id="KW-0574">Periplasm</keyword>
<dbReference type="InterPro" id="IPR012480">
    <property type="entry name" value="Hepar_II_III_C"/>
</dbReference>
<dbReference type="Pfam" id="PF07940">
    <property type="entry name" value="Hepar_II_III_C"/>
    <property type="match status" value="1"/>
</dbReference>
<keyword evidence="8" id="KW-1185">Reference proteome</keyword>
<dbReference type="KEGG" id="mets:DK389_17950"/>
<dbReference type="AlphaFoldDB" id="A0A2U8W7F8"/>
<dbReference type="SUPFAM" id="SSF48230">
    <property type="entry name" value="Chondroitin AC/alginate lyase"/>
    <property type="match status" value="1"/>
</dbReference>
<evidence type="ECO:0000313" key="8">
    <source>
        <dbReference type="Proteomes" id="UP000245926"/>
    </source>
</evidence>
<evidence type="ECO:0000256" key="4">
    <source>
        <dbReference type="ARBA" id="ARBA00023239"/>
    </source>
</evidence>
<accession>A0A2U8W7F8</accession>
<dbReference type="InterPro" id="IPR031680">
    <property type="entry name" value="Hepar_II_III_N"/>
</dbReference>
<dbReference type="Gene3D" id="1.50.10.100">
    <property type="entry name" value="Chondroitin AC/alginate lyase"/>
    <property type="match status" value="1"/>
</dbReference>
<dbReference type="InterPro" id="IPR008929">
    <property type="entry name" value="Chondroitin_lyas"/>
</dbReference>
<dbReference type="Pfam" id="PF16889">
    <property type="entry name" value="Hepar_II_III_N"/>
    <property type="match status" value="1"/>
</dbReference>
<dbReference type="Proteomes" id="UP000245926">
    <property type="component" value="Chromosome"/>
</dbReference>
<dbReference type="RefSeq" id="WP_109891562.1">
    <property type="nucleotide sequence ID" value="NZ_CP029550.1"/>
</dbReference>
<name>A0A2U8W7F8_9HYPH</name>
<evidence type="ECO:0000256" key="3">
    <source>
        <dbReference type="ARBA" id="ARBA00022764"/>
    </source>
</evidence>
<evidence type="ECO:0000256" key="2">
    <source>
        <dbReference type="ARBA" id="ARBA00022729"/>
    </source>
</evidence>
<evidence type="ECO:0000259" key="5">
    <source>
        <dbReference type="Pfam" id="PF07940"/>
    </source>
</evidence>
<sequence>MQHSDTGVGEFGTRAFAQQQPTVVSTRQGGARAARLAWYLGRLRSMGPAEIVHRLGEAARKRAWTRRPIGWDALPPGDPSPLPDFLDLRRALAAGAELPGVRRSLAEIGAARFHYFGRDWPVPDFADPDAGASFWLHDPITGGSWPGAGTAALKVDVRSTAEAPDGTGRFGDVKFVWEPGRLQMLHPLAAAWAAGNACAARDARAILASFMATNPPYGGVHWFSGIEMALRLVGLLLVAAAAGPEGLPPGERAAFRRLVAAHARAIAAFPSLHSSANNHRIAEGLGLLVAGLVMAGPEAEGWEGEGRAILEGEAERQILADGVGAEQSLSYQAWTMEMLGLGVVLAREAGRPLGPAVSGRLARGAGFLRAMLDGTGRCPAIGDDDEGRILSDGLGPEPRYVASVTAAIAGLVNRPDLAPPARDPHLRDAIFAAPAEPRPVEAGRRTFRDGGYTIWHGRVSGRAVHLVFDHGPIGYLGLAAHGHADALAVWLSVEGRPVLIDAGTYLYHAGARRRVAMRESLAHNTLSVAGASHSLASAGFHWASRADARLVAETDEAVTGAHEGYRRRFGVTHRRRVGRTPDGFVLADALSGGERAHAVEIRFLIHPGLAVRATDEGVAIGDASGLLCRFVAPSGFETRLVPAGRADRDGGAVYAPRFGHLAAAHELVLCGTLGGSEAETRISIGSVA</sequence>
<reference evidence="8" key="1">
    <citation type="submission" date="2018-05" db="EMBL/GenBank/DDBJ databases">
        <title>Complete Genome Sequence of Methylobacterium sp. 17SD2-17.</title>
        <authorList>
            <person name="Srinivasan S."/>
        </authorList>
    </citation>
    <scope>NUCLEOTIDE SEQUENCE [LARGE SCALE GENOMIC DNA]</scope>
    <source>
        <strain evidence="8">17SD2-17</strain>
    </source>
</reference>
<dbReference type="PANTHER" id="PTHR39210">
    <property type="entry name" value="HEPARIN-SULFATE LYASE"/>
    <property type="match status" value="1"/>
</dbReference>
<dbReference type="OrthoDB" id="9763014at2"/>
<evidence type="ECO:0000313" key="7">
    <source>
        <dbReference type="EMBL" id="AWN42034.1"/>
    </source>
</evidence>
<dbReference type="Gene3D" id="2.70.98.70">
    <property type="match status" value="1"/>
</dbReference>
<organism evidence="7 8">
    <name type="scientific">Methylobacterium durans</name>
    <dbReference type="NCBI Taxonomy" id="2202825"/>
    <lineage>
        <taxon>Bacteria</taxon>
        <taxon>Pseudomonadati</taxon>
        <taxon>Pseudomonadota</taxon>
        <taxon>Alphaproteobacteria</taxon>
        <taxon>Hyphomicrobiales</taxon>
        <taxon>Methylobacteriaceae</taxon>
        <taxon>Methylobacterium</taxon>
    </lineage>
</organism>